<reference evidence="2" key="1">
    <citation type="journal article" date="2019" name="Int. J. Syst. Evol. Microbiol.">
        <title>The Global Catalogue of Microorganisms (GCM) 10K type strain sequencing project: providing services to taxonomists for standard genome sequencing and annotation.</title>
        <authorList>
            <consortium name="The Broad Institute Genomics Platform"/>
            <consortium name="The Broad Institute Genome Sequencing Center for Infectious Disease"/>
            <person name="Wu L."/>
            <person name="Ma J."/>
        </authorList>
    </citation>
    <scope>NUCLEOTIDE SEQUENCE [LARGE SCALE GENOMIC DNA]</scope>
    <source>
        <strain evidence="2">JCM 18306</strain>
    </source>
</reference>
<gene>
    <name evidence="1" type="ORF">GCM10023323_29610</name>
</gene>
<dbReference type="EMBL" id="BAABJR010000007">
    <property type="protein sequence ID" value="GAA5208781.1"/>
    <property type="molecule type" value="Genomic_DNA"/>
</dbReference>
<keyword evidence="2" id="KW-1185">Reference proteome</keyword>
<protein>
    <submittedName>
        <fullName evidence="1">Uncharacterized protein</fullName>
    </submittedName>
</protein>
<sequence length="170" mass="18731">MISPYVTGADRPRLVRGVPGVLTVFTDLVRAAVLQLRIMDTEHDVTGRNRPDRLAAVDTRASGTRQAVGLRATRTGGARRGTDTGRERTATMTVPLPTDTTRWRCTLCGNLTRFDVTRASKVVEYVHLDLAGEPKVEEREVLSETIESVRCRWCNAVDQVELVDRPGAAS</sequence>
<accession>A0ABP9T5K3</accession>
<evidence type="ECO:0000313" key="1">
    <source>
        <dbReference type="EMBL" id="GAA5208781.1"/>
    </source>
</evidence>
<name>A0ABP9T5K3_9ACTN</name>
<evidence type="ECO:0000313" key="2">
    <source>
        <dbReference type="Proteomes" id="UP001499878"/>
    </source>
</evidence>
<proteinExistence type="predicted"/>
<comment type="caution">
    <text evidence="1">The sequence shown here is derived from an EMBL/GenBank/DDBJ whole genome shotgun (WGS) entry which is preliminary data.</text>
</comment>
<dbReference type="Proteomes" id="UP001499878">
    <property type="component" value="Unassembled WGS sequence"/>
</dbReference>
<organism evidence="1 2">
    <name type="scientific">Streptomyces thinghirensis</name>
    <dbReference type="NCBI Taxonomy" id="551547"/>
    <lineage>
        <taxon>Bacteria</taxon>
        <taxon>Bacillati</taxon>
        <taxon>Actinomycetota</taxon>
        <taxon>Actinomycetes</taxon>
        <taxon>Kitasatosporales</taxon>
        <taxon>Streptomycetaceae</taxon>
        <taxon>Streptomyces</taxon>
    </lineage>
</organism>